<dbReference type="InterPro" id="IPR024529">
    <property type="entry name" value="ECF_trnsprt_substrate-spec"/>
</dbReference>
<evidence type="ECO:0000256" key="1">
    <source>
        <dbReference type="ARBA" id="ARBA00004651"/>
    </source>
</evidence>
<dbReference type="STRING" id="1123404.SAMN02745784_02343"/>
<keyword evidence="5 9" id="KW-0812">Transmembrane</keyword>
<dbReference type="PANTHER" id="PTHR38438">
    <property type="entry name" value="RIBOFLAVIN TRANSPORTER RIBU"/>
    <property type="match status" value="1"/>
</dbReference>
<dbReference type="PIRSF" id="PIRSF037778">
    <property type="entry name" value="UCP037778_transp_RibU"/>
    <property type="match status" value="1"/>
</dbReference>
<name>A0A1M4XQS2_9FIRM</name>
<evidence type="ECO:0000256" key="7">
    <source>
        <dbReference type="ARBA" id="ARBA00023136"/>
    </source>
</evidence>
<evidence type="ECO:0000256" key="6">
    <source>
        <dbReference type="ARBA" id="ARBA00022989"/>
    </source>
</evidence>
<comment type="similarity">
    <text evidence="2 8">Belongs to the prokaryotic riboflavin transporter (P-RFT) (TC 2.A.87) family.</text>
</comment>
<dbReference type="GeneID" id="90994143"/>
<comment type="function">
    <text evidence="8">Probably a riboflavin-binding protein that interacts with the energy-coupling factor (ECF) ABC-transporter complex.</text>
</comment>
<dbReference type="RefSeq" id="WP_072976501.1">
    <property type="nucleotide sequence ID" value="NZ_FQTY01000012.1"/>
</dbReference>
<keyword evidence="3 8" id="KW-0813">Transport</keyword>
<dbReference type="PANTHER" id="PTHR38438:SF1">
    <property type="entry name" value="RIBOFLAVIN TRANSPORTER RIBU"/>
    <property type="match status" value="1"/>
</dbReference>
<dbReference type="Gene3D" id="1.10.1760.20">
    <property type="match status" value="1"/>
</dbReference>
<accession>A0A1M4XQS2</accession>
<feature type="transmembrane region" description="Helical" evidence="9">
    <location>
        <begin position="88"/>
        <end position="106"/>
    </location>
</feature>
<keyword evidence="7 8" id="KW-0472">Membrane</keyword>
<feature type="transmembrane region" description="Helical" evidence="9">
    <location>
        <begin position="17"/>
        <end position="37"/>
    </location>
</feature>
<comment type="subcellular location">
    <subcellularLocation>
        <location evidence="1">Cell membrane</location>
        <topology evidence="1">Multi-pass membrane protein</topology>
    </subcellularLocation>
</comment>
<dbReference type="GO" id="GO:0005886">
    <property type="term" value="C:plasma membrane"/>
    <property type="evidence" value="ECO:0007669"/>
    <property type="project" value="UniProtKB-SubCell"/>
</dbReference>
<evidence type="ECO:0000256" key="3">
    <source>
        <dbReference type="ARBA" id="ARBA00022448"/>
    </source>
</evidence>
<evidence type="ECO:0000256" key="9">
    <source>
        <dbReference type="SAM" id="Phobius"/>
    </source>
</evidence>
<dbReference type="Proteomes" id="UP000184114">
    <property type="component" value="Unassembled WGS sequence"/>
</dbReference>
<organism evidence="10 11">
    <name type="scientific">Tissierella praeacuta DSM 18095</name>
    <dbReference type="NCBI Taxonomy" id="1123404"/>
    <lineage>
        <taxon>Bacteria</taxon>
        <taxon>Bacillati</taxon>
        <taxon>Bacillota</taxon>
        <taxon>Tissierellia</taxon>
        <taxon>Tissierellales</taxon>
        <taxon>Tissierellaceae</taxon>
        <taxon>Tissierella</taxon>
    </lineage>
</organism>
<evidence type="ECO:0000313" key="10">
    <source>
        <dbReference type="EMBL" id="SHE95592.1"/>
    </source>
</evidence>
<reference evidence="11" key="1">
    <citation type="submission" date="2016-11" db="EMBL/GenBank/DDBJ databases">
        <authorList>
            <person name="Varghese N."/>
            <person name="Submissions S."/>
        </authorList>
    </citation>
    <scope>NUCLEOTIDE SEQUENCE [LARGE SCALE GENOMIC DNA]</scope>
    <source>
        <strain evidence="11">DSM 18095</strain>
    </source>
</reference>
<evidence type="ECO:0000313" key="11">
    <source>
        <dbReference type="Proteomes" id="UP000184114"/>
    </source>
</evidence>
<feature type="transmembrane region" description="Helical" evidence="9">
    <location>
        <begin position="170"/>
        <end position="193"/>
    </location>
</feature>
<evidence type="ECO:0000256" key="5">
    <source>
        <dbReference type="ARBA" id="ARBA00022692"/>
    </source>
</evidence>
<evidence type="ECO:0000256" key="8">
    <source>
        <dbReference type="PIRNR" id="PIRNR037778"/>
    </source>
</evidence>
<sequence>MYTLSKETWNTKTMVKISVLGVISFILMFFELPLPWLAPPFMKIDISDLPSLIGSFAIGPMAGVIIQFLKNILNLLIDGTTTGGVGEFANFVVGSAFAYTAGFVYYKKKTFGRAVVGLFLGTIVMTIVITLANYFVMFPLYAKLMGQDIQVFVDMGTKINKNITDLRSMMLIAVIPFNLLKGIMVTALTLLIYKRVSPILHK</sequence>
<dbReference type="InterPro" id="IPR025720">
    <property type="entry name" value="RibU"/>
</dbReference>
<dbReference type="Pfam" id="PF12822">
    <property type="entry name" value="ECF_trnsprt"/>
    <property type="match status" value="1"/>
</dbReference>
<dbReference type="GO" id="GO:0032217">
    <property type="term" value="F:riboflavin transmembrane transporter activity"/>
    <property type="evidence" value="ECO:0007669"/>
    <property type="project" value="UniProtKB-UniRule"/>
</dbReference>
<feature type="transmembrane region" description="Helical" evidence="9">
    <location>
        <begin position="49"/>
        <end position="68"/>
    </location>
</feature>
<protein>
    <recommendedName>
        <fullName evidence="8">Riboflavin transporter</fullName>
    </recommendedName>
</protein>
<feature type="transmembrane region" description="Helical" evidence="9">
    <location>
        <begin position="118"/>
        <end position="142"/>
    </location>
</feature>
<keyword evidence="6 9" id="KW-1133">Transmembrane helix</keyword>
<keyword evidence="4 8" id="KW-1003">Cell membrane</keyword>
<dbReference type="AlphaFoldDB" id="A0A1M4XQS2"/>
<evidence type="ECO:0000256" key="2">
    <source>
        <dbReference type="ARBA" id="ARBA00005540"/>
    </source>
</evidence>
<dbReference type="EMBL" id="FQTY01000012">
    <property type="protein sequence ID" value="SHE95592.1"/>
    <property type="molecule type" value="Genomic_DNA"/>
</dbReference>
<proteinExistence type="inferred from homology"/>
<keyword evidence="11" id="KW-1185">Reference proteome</keyword>
<gene>
    <name evidence="10" type="ORF">SAMN02745784_02343</name>
</gene>
<evidence type="ECO:0000256" key="4">
    <source>
        <dbReference type="ARBA" id="ARBA00022475"/>
    </source>
</evidence>